<dbReference type="PANTHER" id="PTHR40265">
    <property type="entry name" value="BLL2707 PROTEIN"/>
    <property type="match status" value="1"/>
</dbReference>
<accession>A0A069PPH3</accession>
<feature type="domain" description="Glyoxalase-like" evidence="1">
    <location>
        <begin position="9"/>
        <end position="183"/>
    </location>
</feature>
<dbReference type="Pfam" id="PF13468">
    <property type="entry name" value="Glyoxalase_3"/>
    <property type="match status" value="1"/>
</dbReference>
<keyword evidence="3" id="KW-1185">Reference proteome</keyword>
<dbReference type="RefSeq" id="WP_035925714.1">
    <property type="nucleotide sequence ID" value="NZ_CADFFX010000021.1"/>
</dbReference>
<sequence length="300" mass="32768">MMRTATSTLDHVVVNAMFETDAAASCFEALGFALTPRGYHSLGSVNHLMMFDGHYLELVGLPPGATTLRREILESRLGIDGLVFRTDDAQAAHARLTGVGVRAGDPQTFTRPVDIDGTEQIARFRTTRLEPGELSAGRVYFCEHVTPEWVFRPEWTKHPNGAIGLKELVVVSGHPRQDAQRYALIAGNSDAAASAKYETRIALGDFELVFIESAEYEARYRSLVSNPAGRESYFGALVVEVDDIAFTRARLDVLAERFDESVVRLMPSTHPGSNAPSVAVLLGELNAVIEFIGAVEHAHA</sequence>
<dbReference type="SUPFAM" id="SSF54593">
    <property type="entry name" value="Glyoxalase/Bleomycin resistance protein/Dihydroxybiphenyl dioxygenase"/>
    <property type="match status" value="1"/>
</dbReference>
<protein>
    <recommendedName>
        <fullName evidence="1">Glyoxalase-like domain-containing protein</fullName>
    </recommendedName>
</protein>
<proteinExistence type="predicted"/>
<evidence type="ECO:0000313" key="3">
    <source>
        <dbReference type="Proteomes" id="UP000027466"/>
    </source>
</evidence>
<name>A0A069PPH3_9BURK</name>
<evidence type="ECO:0000313" key="2">
    <source>
        <dbReference type="EMBL" id="KDR42588.1"/>
    </source>
</evidence>
<evidence type="ECO:0000259" key="1">
    <source>
        <dbReference type="Pfam" id="PF13468"/>
    </source>
</evidence>
<comment type="caution">
    <text evidence="2">The sequence shown here is derived from an EMBL/GenBank/DDBJ whole genome shotgun (WGS) entry which is preliminary data.</text>
</comment>
<dbReference type="Gene3D" id="3.10.180.10">
    <property type="entry name" value="2,3-Dihydroxybiphenyl 1,2-Dioxygenase, domain 1"/>
    <property type="match status" value="1"/>
</dbReference>
<dbReference type="InterPro" id="IPR025870">
    <property type="entry name" value="Glyoxalase-like_dom"/>
</dbReference>
<dbReference type="PANTHER" id="PTHR40265:SF1">
    <property type="entry name" value="GLYOXALASE-LIKE DOMAIN-CONTAINING PROTEIN"/>
    <property type="match status" value="1"/>
</dbReference>
<dbReference type="EMBL" id="JFHC01000015">
    <property type="protein sequence ID" value="KDR42588.1"/>
    <property type="molecule type" value="Genomic_DNA"/>
</dbReference>
<dbReference type="InterPro" id="IPR029068">
    <property type="entry name" value="Glyas_Bleomycin-R_OHBP_Dase"/>
</dbReference>
<reference evidence="2 3" key="1">
    <citation type="submission" date="2014-03" db="EMBL/GenBank/DDBJ databases">
        <title>Draft Genome Sequences of Four Burkholderia Strains.</title>
        <authorList>
            <person name="Liu X.Y."/>
            <person name="Li C.X."/>
            <person name="Xu J.H."/>
        </authorList>
    </citation>
    <scope>NUCLEOTIDE SEQUENCE [LARGE SCALE GENOMIC DNA]</scope>
    <source>
        <strain evidence="2 3">DSM 50014</strain>
    </source>
</reference>
<dbReference type="STRING" id="60547.GCA_000751215_00646"/>
<dbReference type="Proteomes" id="UP000027466">
    <property type="component" value="Unassembled WGS sequence"/>
</dbReference>
<dbReference type="AlphaFoldDB" id="A0A069PPH3"/>
<gene>
    <name evidence="2" type="ORF">BG61_08410</name>
</gene>
<organism evidence="2 3">
    <name type="scientific">Caballeronia glathei</name>
    <dbReference type="NCBI Taxonomy" id="60547"/>
    <lineage>
        <taxon>Bacteria</taxon>
        <taxon>Pseudomonadati</taxon>
        <taxon>Pseudomonadota</taxon>
        <taxon>Betaproteobacteria</taxon>
        <taxon>Burkholderiales</taxon>
        <taxon>Burkholderiaceae</taxon>
        <taxon>Caballeronia</taxon>
    </lineage>
</organism>